<dbReference type="Pfam" id="PF14258">
    <property type="entry name" value="DUF4350"/>
    <property type="match status" value="1"/>
</dbReference>
<name>A0A1I6K7E2_9EURY</name>
<sequence length="370" mass="38643">MAPDYPRLALAGFALTVVLALTVAGSTSGAAFGTYNPSWDGTAEFRSLAEGTGTDQEIARNASVYRTSQPNGTLAVVLSPAEAYDERESAAVRAFVRDGGTLLVAEDFGPNGNRLLRDVGARARFDGDRLRDERNYENSPALPTASAVGTHPYTRDVDSLGLNHATAVAGNVTANGTAGAAANGTANETNATVLVESSSYAYLDSNGNDQLDDDETLASSPVVTVESVGEGRVVAVSDPSLFINTMLERADNRAFARNLYETHDRVVLDVSHAGSVPPLQAAVLTLRESPLLQAAVGGAALALVAGSTALVGAGTALRRRLGGDSPAIGRLGREEVVAGVRERHPDWDEARIGRVTQAIMDRPPEGTNDE</sequence>
<dbReference type="STRING" id="767519.SAMN05216559_0292"/>
<dbReference type="Proteomes" id="UP000199062">
    <property type="component" value="Unassembled WGS sequence"/>
</dbReference>
<keyword evidence="3" id="KW-1185">Reference proteome</keyword>
<evidence type="ECO:0000313" key="3">
    <source>
        <dbReference type="Proteomes" id="UP000199062"/>
    </source>
</evidence>
<feature type="domain" description="DUF4350" evidence="1">
    <location>
        <begin position="34"/>
        <end position="259"/>
    </location>
</feature>
<gene>
    <name evidence="2" type="ORF">SAMN05216559_0292</name>
</gene>
<dbReference type="InterPro" id="IPR025646">
    <property type="entry name" value="DUF4350"/>
</dbReference>
<dbReference type="SUPFAM" id="SSF52317">
    <property type="entry name" value="Class I glutamine amidotransferase-like"/>
    <property type="match status" value="1"/>
</dbReference>
<reference evidence="2 3" key="1">
    <citation type="submission" date="2016-10" db="EMBL/GenBank/DDBJ databases">
        <authorList>
            <person name="de Groot N.N."/>
        </authorList>
    </citation>
    <scope>NUCLEOTIDE SEQUENCE [LARGE SCALE GENOMIC DNA]</scope>
    <source>
        <strain evidence="2 3">CGMCC 1.10457</strain>
    </source>
</reference>
<organism evidence="2 3">
    <name type="scientific">Halomicrobium zhouii</name>
    <dbReference type="NCBI Taxonomy" id="767519"/>
    <lineage>
        <taxon>Archaea</taxon>
        <taxon>Methanobacteriati</taxon>
        <taxon>Methanobacteriota</taxon>
        <taxon>Stenosarchaea group</taxon>
        <taxon>Halobacteria</taxon>
        <taxon>Halobacteriales</taxon>
        <taxon>Haloarculaceae</taxon>
        <taxon>Halomicrobium</taxon>
    </lineage>
</organism>
<dbReference type="InterPro" id="IPR029062">
    <property type="entry name" value="Class_I_gatase-like"/>
</dbReference>
<dbReference type="Gene3D" id="3.40.50.880">
    <property type="match status" value="1"/>
</dbReference>
<evidence type="ECO:0000313" key="2">
    <source>
        <dbReference type="EMBL" id="SFR86988.1"/>
    </source>
</evidence>
<dbReference type="RefSeq" id="WP_245778577.1">
    <property type="nucleotide sequence ID" value="NZ_FOZK01000001.1"/>
</dbReference>
<proteinExistence type="predicted"/>
<dbReference type="EMBL" id="FOZK01000001">
    <property type="protein sequence ID" value="SFR86988.1"/>
    <property type="molecule type" value="Genomic_DNA"/>
</dbReference>
<protein>
    <recommendedName>
        <fullName evidence="1">DUF4350 domain-containing protein</fullName>
    </recommendedName>
</protein>
<dbReference type="AlphaFoldDB" id="A0A1I6K7E2"/>
<evidence type="ECO:0000259" key="1">
    <source>
        <dbReference type="Pfam" id="PF14258"/>
    </source>
</evidence>
<accession>A0A1I6K7E2</accession>